<protein>
    <submittedName>
        <fullName evidence="1">Uncharacterized protein</fullName>
    </submittedName>
</protein>
<evidence type="ECO:0000313" key="2">
    <source>
        <dbReference type="Proteomes" id="UP001500418"/>
    </source>
</evidence>
<name>A0ABN1NSP9_9ACTN</name>
<gene>
    <name evidence="1" type="ORF">GCM10009575_002780</name>
</gene>
<accession>A0ABN1NSP9</accession>
<proteinExistence type="predicted"/>
<keyword evidence="2" id="KW-1185">Reference proteome</keyword>
<dbReference type="Proteomes" id="UP001500418">
    <property type="component" value="Unassembled WGS sequence"/>
</dbReference>
<evidence type="ECO:0000313" key="1">
    <source>
        <dbReference type="EMBL" id="GAA0915453.1"/>
    </source>
</evidence>
<organism evidence="1 2">
    <name type="scientific">Streptomyces rhizosphaericus</name>
    <dbReference type="NCBI Taxonomy" id="114699"/>
    <lineage>
        <taxon>Bacteria</taxon>
        <taxon>Bacillati</taxon>
        <taxon>Actinomycetota</taxon>
        <taxon>Actinomycetes</taxon>
        <taxon>Kitasatosporales</taxon>
        <taxon>Streptomycetaceae</taxon>
        <taxon>Streptomyces</taxon>
        <taxon>Streptomyces violaceusniger group</taxon>
    </lineage>
</organism>
<sequence length="97" mass="10457">MVTIGQAEAGQSAVQEAVMTFRNADTISGEHGWGRRSTLDLGQEAAWWRWDGGGQVLVRQANVVLNMDMHGPGADTRLPAFAEEVLHRALTGARRGG</sequence>
<reference evidence="1 2" key="1">
    <citation type="journal article" date="2019" name="Int. J. Syst. Evol. Microbiol.">
        <title>The Global Catalogue of Microorganisms (GCM) 10K type strain sequencing project: providing services to taxonomists for standard genome sequencing and annotation.</title>
        <authorList>
            <consortium name="The Broad Institute Genomics Platform"/>
            <consortium name="The Broad Institute Genome Sequencing Center for Infectious Disease"/>
            <person name="Wu L."/>
            <person name="Ma J."/>
        </authorList>
    </citation>
    <scope>NUCLEOTIDE SEQUENCE [LARGE SCALE GENOMIC DNA]</scope>
    <source>
        <strain evidence="1 2">JCM 11444</strain>
    </source>
</reference>
<dbReference type="EMBL" id="BAAAID010000001">
    <property type="protein sequence ID" value="GAA0915453.1"/>
    <property type="molecule type" value="Genomic_DNA"/>
</dbReference>
<comment type="caution">
    <text evidence="1">The sequence shown here is derived from an EMBL/GenBank/DDBJ whole genome shotgun (WGS) entry which is preliminary data.</text>
</comment>